<dbReference type="PROSITE" id="PS01162">
    <property type="entry name" value="QOR_ZETA_CRYSTAL"/>
    <property type="match status" value="1"/>
</dbReference>
<dbReference type="Gene3D" id="3.40.50.720">
    <property type="entry name" value="NAD(P)-binding Rossmann-like Domain"/>
    <property type="match status" value="1"/>
</dbReference>
<gene>
    <name evidence="1" type="ORF">ACEZDG_00945</name>
</gene>
<dbReference type="InterPro" id="IPR050700">
    <property type="entry name" value="YIM1/Zinc_Alcohol_DH_Fams"/>
</dbReference>
<dbReference type="InterPro" id="IPR011032">
    <property type="entry name" value="GroES-like_sf"/>
</dbReference>
<keyword evidence="1" id="KW-0560">Oxidoreductase</keyword>
<dbReference type="PANTHER" id="PTHR11695">
    <property type="entry name" value="ALCOHOL DEHYDROGENASE RELATED"/>
    <property type="match status" value="1"/>
</dbReference>
<dbReference type="InterPro" id="IPR006189">
    <property type="entry name" value="CHASE_dom"/>
</dbReference>
<evidence type="ECO:0000313" key="1">
    <source>
        <dbReference type="EMBL" id="MFC1407841.1"/>
    </source>
</evidence>
<dbReference type="SUPFAM" id="SSF51735">
    <property type="entry name" value="NAD(P)-binding Rossmann-fold domains"/>
    <property type="match status" value="1"/>
</dbReference>
<comment type="caution">
    <text evidence="1">The sequence shown here is derived from an EMBL/GenBank/DDBJ whole genome shotgun (WGS) entry which is preliminary data.</text>
</comment>
<dbReference type="InterPro" id="IPR013154">
    <property type="entry name" value="ADH-like_N"/>
</dbReference>
<evidence type="ECO:0000313" key="2">
    <source>
        <dbReference type="Proteomes" id="UP001592582"/>
    </source>
</evidence>
<name>A0ABV6V2I2_9ACTN</name>
<dbReference type="Pfam" id="PF13602">
    <property type="entry name" value="ADH_zinc_N_2"/>
    <property type="match status" value="1"/>
</dbReference>
<dbReference type="InterPro" id="IPR020843">
    <property type="entry name" value="ER"/>
</dbReference>
<dbReference type="Gene3D" id="3.90.180.10">
    <property type="entry name" value="Medium-chain alcohol dehydrogenases, catalytic domain"/>
    <property type="match status" value="1"/>
</dbReference>
<dbReference type="EMBL" id="JBHEZX010000001">
    <property type="protein sequence ID" value="MFC1407841.1"/>
    <property type="molecule type" value="Genomic_DNA"/>
</dbReference>
<dbReference type="SUPFAM" id="SSF50129">
    <property type="entry name" value="GroES-like"/>
    <property type="match status" value="1"/>
</dbReference>
<dbReference type="GO" id="GO:0016491">
    <property type="term" value="F:oxidoreductase activity"/>
    <property type="evidence" value="ECO:0007669"/>
    <property type="project" value="UniProtKB-KW"/>
</dbReference>
<dbReference type="Pfam" id="PF08240">
    <property type="entry name" value="ADH_N"/>
    <property type="match status" value="1"/>
</dbReference>
<keyword evidence="2" id="KW-1185">Reference proteome</keyword>
<proteinExistence type="predicted"/>
<dbReference type="PANTHER" id="PTHR11695:SF294">
    <property type="entry name" value="RETICULON-4-INTERACTING PROTEIN 1, MITOCHONDRIAL"/>
    <property type="match status" value="1"/>
</dbReference>
<organism evidence="1 2">
    <name type="scientific">Streptacidiphilus alkalitolerans</name>
    <dbReference type="NCBI Taxonomy" id="3342712"/>
    <lineage>
        <taxon>Bacteria</taxon>
        <taxon>Bacillati</taxon>
        <taxon>Actinomycetota</taxon>
        <taxon>Actinomycetes</taxon>
        <taxon>Kitasatosporales</taxon>
        <taxon>Streptomycetaceae</taxon>
        <taxon>Streptacidiphilus</taxon>
    </lineage>
</organism>
<dbReference type="PROSITE" id="PS50839">
    <property type="entry name" value="CHASE"/>
    <property type="match status" value="1"/>
</dbReference>
<dbReference type="InterPro" id="IPR036291">
    <property type="entry name" value="NAD(P)-bd_dom_sf"/>
</dbReference>
<protein>
    <submittedName>
        <fullName evidence="1">NADP-dependent oxidoreductase</fullName>
        <ecNumber evidence="1">1.-.-.-</ecNumber>
    </submittedName>
</protein>
<dbReference type="EC" id="1.-.-.-" evidence="1"/>
<dbReference type="InterPro" id="IPR002364">
    <property type="entry name" value="Quin_OxRdtase/zeta-crystal_CS"/>
</dbReference>
<reference evidence="1 2" key="1">
    <citation type="submission" date="2024-09" db="EMBL/GenBank/DDBJ databases">
        <authorList>
            <person name="Lee S.D."/>
        </authorList>
    </citation>
    <scope>NUCLEOTIDE SEQUENCE [LARGE SCALE GENOMIC DNA]</scope>
    <source>
        <strain evidence="1 2">N1-1</strain>
    </source>
</reference>
<accession>A0ABV6V2I2</accession>
<dbReference type="Proteomes" id="UP001592582">
    <property type="component" value="Unassembled WGS sequence"/>
</dbReference>
<sequence>MKAVRFHQYGDPTVLHYEDAARPEPAAGQVLVQVAATSFNPVDAAIRAGYLQQVFSVALPHVPGIDVAGTVVRLGDGVTAWALGDQVFGYLPMVLDGAAAEFVAVPADLLAAAPSGIPLADAAALPAAALTAWQALFEHAELQAGQRLLVNGAGGGVGGFAVQLAKQAGAFVIATASPRSTAAVGADGADQIVDYTATTPAEALTEPVDVVLNLVSASEAELAALTGLVRPGGVVVSTATPAVADPERGVRALGMQLRADANRLAALAKAVDAGELRVDVSGRYPLTQAAEVHEHSAAGLIRGKVLLLPAL</sequence>
<dbReference type="SMART" id="SM00829">
    <property type="entry name" value="PKS_ER"/>
    <property type="match status" value="1"/>
</dbReference>
<dbReference type="CDD" id="cd05289">
    <property type="entry name" value="MDR_like_2"/>
    <property type="match status" value="1"/>
</dbReference>